<dbReference type="Proteomes" id="UP000046784">
    <property type="component" value="Unassembled WGS sequence"/>
</dbReference>
<organism evidence="1 2">
    <name type="scientific">Yersinia frederiksenii</name>
    <dbReference type="NCBI Taxonomy" id="29484"/>
    <lineage>
        <taxon>Bacteria</taxon>
        <taxon>Pseudomonadati</taxon>
        <taxon>Pseudomonadota</taxon>
        <taxon>Gammaproteobacteria</taxon>
        <taxon>Enterobacterales</taxon>
        <taxon>Yersiniaceae</taxon>
        <taxon>Yersinia</taxon>
    </lineage>
</organism>
<name>A0AAI9EQ13_YERFR</name>
<comment type="caution">
    <text evidence="1">The sequence shown here is derived from an EMBL/GenBank/DDBJ whole genome shotgun (WGS) entry which is preliminary data.</text>
</comment>
<sequence>MKVINLTILLIFDRLCLSPQVENVDDTSTHPWVNESVTVNQSSIS</sequence>
<gene>
    <name evidence="1" type="ORF">ERS008524_02862</name>
</gene>
<protein>
    <submittedName>
        <fullName evidence="1">Uncharacterized protein</fullName>
    </submittedName>
</protein>
<reference evidence="1 2" key="1">
    <citation type="submission" date="2015-03" db="EMBL/GenBank/DDBJ databases">
        <authorList>
            <consortium name="Pathogen Informatics"/>
            <person name="Murphy D."/>
        </authorList>
    </citation>
    <scope>NUCLEOTIDE SEQUENCE [LARGE SCALE GENOMIC DNA]</scope>
    <source>
        <strain evidence="1 2">3400/83</strain>
    </source>
</reference>
<accession>A0AAI9EQ13</accession>
<proteinExistence type="predicted"/>
<evidence type="ECO:0000313" key="2">
    <source>
        <dbReference type="Proteomes" id="UP000046784"/>
    </source>
</evidence>
<dbReference type="EMBL" id="CGCB01000019">
    <property type="protein sequence ID" value="CFR05962.1"/>
    <property type="molecule type" value="Genomic_DNA"/>
</dbReference>
<dbReference type="AlphaFoldDB" id="A0AAI9EQ13"/>
<evidence type="ECO:0000313" key="1">
    <source>
        <dbReference type="EMBL" id="CFR05962.1"/>
    </source>
</evidence>